<protein>
    <submittedName>
        <fullName evidence="1">Uncharacterized protein</fullName>
    </submittedName>
</protein>
<dbReference type="EMBL" id="PGVD01000025">
    <property type="protein sequence ID" value="PLR97995.1"/>
    <property type="molecule type" value="Genomic_DNA"/>
</dbReference>
<dbReference type="OrthoDB" id="2476454at2"/>
<evidence type="ECO:0000313" key="4">
    <source>
        <dbReference type="Proteomes" id="UP000235114"/>
    </source>
</evidence>
<evidence type="ECO:0000313" key="3">
    <source>
        <dbReference type="Proteomes" id="UP000234951"/>
    </source>
</evidence>
<dbReference type="Proteomes" id="UP000234951">
    <property type="component" value="Unassembled WGS sequence"/>
</dbReference>
<evidence type="ECO:0000313" key="1">
    <source>
        <dbReference type="EMBL" id="PLR82099.1"/>
    </source>
</evidence>
<reference evidence="1 3" key="1">
    <citation type="submission" date="2017-11" db="EMBL/GenBank/DDBJ databases">
        <title>Comparitive Functional Genomics of Dry Heat Resistant strains isolated from the Viking Spacecraft.</title>
        <authorList>
            <person name="Seuylemezian A."/>
            <person name="Cooper K."/>
            <person name="Vaishampayan P."/>
        </authorList>
    </citation>
    <scope>NUCLEOTIDE SEQUENCE [LARGE SCALE GENOMIC DNA]</scope>
    <source>
        <strain evidence="1 3">M4.6</strain>
    </source>
</reference>
<evidence type="ECO:0000313" key="2">
    <source>
        <dbReference type="EMBL" id="PLR97995.1"/>
    </source>
</evidence>
<comment type="caution">
    <text evidence="1">The sequence shown here is derived from an EMBL/GenBank/DDBJ whole genome shotgun (WGS) entry which is preliminary data.</text>
</comment>
<dbReference type="AlphaFoldDB" id="A0A2N5GKV1"/>
<name>A0A2N5GKV1_9BACI</name>
<sequence>MYQAARQGQFGGGAMGQTMMGGTMMDGTMMGATRPQQAIFQPGFAGTNANQVRQDIFGGMTGDGFTQQAVGMQGGMMAGGMQDGLYPIRRGMQGTPQQAGNVQSVLQPGFGTNPQQVRQDIARDLAYGTQQQQGGMMAGGMQGGMMASGMQGGMMAGGMMDGTSMMAGGMQDGLYPIRRGMQGTPQMAQNAQSVLQPGFGTNPQQVRQDISRDLAYGSQQQQGGMAGGMQGGLMAGGMMDGASMMTGGMQGGMMAGGLMDGSAPIRRGMQGTQQMAQNAQSIFQPGFGTNPQQVRQDIARDLAYGGQQQQGGMMTGGMMDGSTMMAGGMMDGASMMAGGMQGGMMAGGMMDGSMMAGGMMDGSAPIRRGMQASQQMARNPQSVLQPNFGTNPMQVRQDIARDLAYGNQQQQGAGQQMTSLQAGMLGAGQGSLS</sequence>
<organism evidence="1 3">
    <name type="scientific">Bacillus canaveralius</name>
    <dbReference type="NCBI Taxonomy" id="1403243"/>
    <lineage>
        <taxon>Bacteria</taxon>
        <taxon>Bacillati</taxon>
        <taxon>Bacillota</taxon>
        <taxon>Bacilli</taxon>
        <taxon>Bacillales</taxon>
        <taxon>Bacillaceae</taxon>
        <taxon>Bacillus</taxon>
    </lineage>
</organism>
<proteinExistence type="predicted"/>
<accession>A0A2N5GKV1</accession>
<dbReference type="RefSeq" id="WP_101577815.1">
    <property type="nucleotide sequence ID" value="NZ_PGVA01000028.1"/>
</dbReference>
<reference evidence="2 4" key="2">
    <citation type="submission" date="2017-12" db="EMBL/GenBank/DDBJ databases">
        <title>Comparative Functional Genomics of Dry Heat Resistant strains isolated from the Viking Spacecraft.</title>
        <authorList>
            <person name="Seuylemezian A."/>
            <person name="Cooper K."/>
            <person name="Vaishampayan P."/>
        </authorList>
    </citation>
    <scope>NUCLEOTIDE SEQUENCE [LARGE SCALE GENOMIC DNA]</scope>
    <source>
        <strain evidence="2 4">ATCC 29669</strain>
    </source>
</reference>
<dbReference type="EMBL" id="PGVA01000028">
    <property type="protein sequence ID" value="PLR82099.1"/>
    <property type="molecule type" value="Genomic_DNA"/>
</dbReference>
<gene>
    <name evidence="1" type="ORF">CU635_13095</name>
    <name evidence="2" type="ORF">CVD25_09245</name>
</gene>
<keyword evidence="4" id="KW-1185">Reference proteome</keyword>
<dbReference type="Proteomes" id="UP000235114">
    <property type="component" value="Unassembled WGS sequence"/>
</dbReference>